<reference evidence="1 2" key="1">
    <citation type="submission" date="2014-12" db="EMBL/GenBank/DDBJ databases">
        <authorList>
            <person name="Neuveglise Cecile"/>
        </authorList>
    </citation>
    <scope>NUCLEOTIDE SEQUENCE [LARGE SCALE GENOMIC DNA]</scope>
    <source>
        <strain evidence="1 2">CBS 12615</strain>
    </source>
</reference>
<dbReference type="HOGENOM" id="CLU_118179_0_0_1"/>
<evidence type="ECO:0000313" key="1">
    <source>
        <dbReference type="EMBL" id="CEP64266.1"/>
    </source>
</evidence>
<proteinExistence type="predicted"/>
<dbReference type="GeneID" id="34687813"/>
<dbReference type="EMBL" id="LN736370">
    <property type="protein sequence ID" value="CEP64266.1"/>
    <property type="molecule type" value="Genomic_DNA"/>
</dbReference>
<dbReference type="OrthoDB" id="4063222at2759"/>
<evidence type="ECO:0000313" key="2">
    <source>
        <dbReference type="Proteomes" id="UP000054304"/>
    </source>
</evidence>
<dbReference type="AlphaFoldDB" id="A0A0C7N262"/>
<sequence>MSTDDAEYNALSQIFRISKLFDVVDASDSEKRYRDVEGTLITGLEFLAGLFDDLHLLKSFGFIGEQSKIYQRLNKTGLYSKLWLVSLILSSRKSLSEIVRLAASRSKLRTEELKFRRGAPNSVRKILLEKISNKIDEIDKKLRIAVIELLQTSAYLLVVMVDVFKLGVSERWKKFLDRISGFFTILKFLFLAASPS</sequence>
<dbReference type="RefSeq" id="XP_022630474.1">
    <property type="nucleotide sequence ID" value="XM_022775087.1"/>
</dbReference>
<name>A0A0C7N262_9SACH</name>
<organism evidence="1 2">
    <name type="scientific">Lachancea lanzarotensis</name>
    <dbReference type="NCBI Taxonomy" id="1245769"/>
    <lineage>
        <taxon>Eukaryota</taxon>
        <taxon>Fungi</taxon>
        <taxon>Dikarya</taxon>
        <taxon>Ascomycota</taxon>
        <taxon>Saccharomycotina</taxon>
        <taxon>Saccharomycetes</taxon>
        <taxon>Saccharomycetales</taxon>
        <taxon>Saccharomycetaceae</taxon>
        <taxon>Lachancea</taxon>
    </lineage>
</organism>
<keyword evidence="2" id="KW-1185">Reference proteome</keyword>
<gene>
    <name evidence="1" type="ORF">LALA0_S11e00232g</name>
</gene>
<protein>
    <submittedName>
        <fullName evidence="1">LALA0S11e00232g1_1</fullName>
    </submittedName>
</protein>
<accession>A0A0C7N262</accession>
<dbReference type="Proteomes" id="UP000054304">
    <property type="component" value="Unassembled WGS sequence"/>
</dbReference>